<evidence type="ECO:0000256" key="8">
    <source>
        <dbReference type="ARBA" id="ARBA00022692"/>
    </source>
</evidence>
<dbReference type="NCBIfam" id="TIGR00560">
    <property type="entry name" value="pgsA"/>
    <property type="match status" value="1"/>
</dbReference>
<name>A0A4U1B466_9GAMM</name>
<dbReference type="PIRSF" id="PIRSF000847">
    <property type="entry name" value="Phos_ph_gly_syn"/>
    <property type="match status" value="1"/>
</dbReference>
<dbReference type="Gene3D" id="1.20.120.1760">
    <property type="match status" value="1"/>
</dbReference>
<keyword evidence="9 17" id="KW-1133">Transmembrane helix</keyword>
<evidence type="ECO:0000256" key="4">
    <source>
        <dbReference type="ARBA" id="ARBA00013170"/>
    </source>
</evidence>
<keyword evidence="13" id="KW-1208">Phospholipid metabolism</keyword>
<sequence length="194" mass="21995">MWTIPNQITLFRILLIPVFIIVFYLPVSWSHFGAAFVFWLASISDALDGYLARRLKLSSKFGAFIDPVADKLMVTVALVLIVADYQVWWVTVPALIMISREIVISALREFMADLGKRDNVAVSSLGKWKTACQMLALMGLIWKPDYPVPLILFDVPAKIVMGAAWCFYAMATFFTFVSMFQYLKASWPELTGKH</sequence>
<dbReference type="InterPro" id="IPR050324">
    <property type="entry name" value="CDP-alcohol_PTase-I"/>
</dbReference>
<dbReference type="InterPro" id="IPR048254">
    <property type="entry name" value="CDP_ALCOHOL_P_TRANSF_CS"/>
</dbReference>
<keyword evidence="10" id="KW-0443">Lipid metabolism</keyword>
<evidence type="ECO:0000256" key="13">
    <source>
        <dbReference type="ARBA" id="ARBA00023264"/>
    </source>
</evidence>
<organism evidence="18 19">
    <name type="scientific">Thalassotalea mangrovi</name>
    <dbReference type="NCBI Taxonomy" id="2572245"/>
    <lineage>
        <taxon>Bacteria</taxon>
        <taxon>Pseudomonadati</taxon>
        <taxon>Pseudomonadota</taxon>
        <taxon>Gammaproteobacteria</taxon>
        <taxon>Alteromonadales</taxon>
        <taxon>Colwelliaceae</taxon>
        <taxon>Thalassotalea</taxon>
    </lineage>
</organism>
<gene>
    <name evidence="18" type="primary">pgsA</name>
    <name evidence="18" type="ORF">E8M12_10635</name>
</gene>
<dbReference type="Pfam" id="PF01066">
    <property type="entry name" value="CDP-OH_P_transf"/>
    <property type="match status" value="1"/>
</dbReference>
<dbReference type="InterPro" id="IPR000462">
    <property type="entry name" value="CDP-OH_P_trans"/>
</dbReference>
<evidence type="ECO:0000256" key="14">
    <source>
        <dbReference type="ARBA" id="ARBA00048586"/>
    </source>
</evidence>
<evidence type="ECO:0000256" key="12">
    <source>
        <dbReference type="ARBA" id="ARBA00023209"/>
    </source>
</evidence>
<dbReference type="GO" id="GO:0005886">
    <property type="term" value="C:plasma membrane"/>
    <property type="evidence" value="ECO:0007669"/>
    <property type="project" value="TreeGrafter"/>
</dbReference>
<accession>A0A4U1B466</accession>
<reference evidence="18 19" key="1">
    <citation type="submission" date="2019-04" db="EMBL/GenBank/DDBJ databases">
        <title>Thalassotalea guangxiensis sp. nov., isolated from sediment of the coastal wetland.</title>
        <authorList>
            <person name="Zheng S."/>
            <person name="Zhang D."/>
        </authorList>
    </citation>
    <scope>NUCLEOTIDE SEQUENCE [LARGE SCALE GENOMIC DNA]</scope>
    <source>
        <strain evidence="18 19">ZS-4</strain>
    </source>
</reference>
<dbReference type="GO" id="GO:0008444">
    <property type="term" value="F:CDP-diacylglycerol-glycerol-3-phosphate 3-phosphatidyltransferase activity"/>
    <property type="evidence" value="ECO:0007669"/>
    <property type="project" value="UniProtKB-UniRule"/>
</dbReference>
<evidence type="ECO:0000256" key="6">
    <source>
        <dbReference type="ARBA" id="ARBA00022516"/>
    </source>
</evidence>
<feature type="transmembrane region" description="Helical" evidence="17">
    <location>
        <begin position="119"/>
        <end position="142"/>
    </location>
</feature>
<dbReference type="InterPro" id="IPR004570">
    <property type="entry name" value="Phosphatidylglycerol_P_synth"/>
</dbReference>
<dbReference type="InterPro" id="IPR043130">
    <property type="entry name" value="CDP-OH_PTrfase_TM_dom"/>
</dbReference>
<evidence type="ECO:0000256" key="10">
    <source>
        <dbReference type="ARBA" id="ARBA00023098"/>
    </source>
</evidence>
<comment type="subcellular location">
    <subcellularLocation>
        <location evidence="1">Membrane</location>
        <topology evidence="1">Multi-pass membrane protein</topology>
    </subcellularLocation>
</comment>
<dbReference type="PROSITE" id="PS00379">
    <property type="entry name" value="CDP_ALCOHOL_P_TRANSF"/>
    <property type="match status" value="1"/>
</dbReference>
<dbReference type="OrthoDB" id="9796672at2"/>
<dbReference type="AlphaFoldDB" id="A0A4U1B466"/>
<evidence type="ECO:0000256" key="9">
    <source>
        <dbReference type="ARBA" id="ARBA00022989"/>
    </source>
</evidence>
<evidence type="ECO:0000256" key="17">
    <source>
        <dbReference type="SAM" id="Phobius"/>
    </source>
</evidence>
<comment type="catalytic activity">
    <reaction evidence="14">
        <text>a CDP-1,2-diacyl-sn-glycerol + sn-glycerol 3-phosphate = a 1,2-diacyl-sn-glycero-3-phospho-(1'-sn-glycero-3'-phosphate) + CMP + H(+)</text>
        <dbReference type="Rhea" id="RHEA:12593"/>
        <dbReference type="ChEBI" id="CHEBI:15378"/>
        <dbReference type="ChEBI" id="CHEBI:57597"/>
        <dbReference type="ChEBI" id="CHEBI:58332"/>
        <dbReference type="ChEBI" id="CHEBI:60110"/>
        <dbReference type="ChEBI" id="CHEBI:60377"/>
        <dbReference type="EC" id="2.7.8.5"/>
    </reaction>
</comment>
<keyword evidence="6" id="KW-0444">Lipid biosynthesis</keyword>
<evidence type="ECO:0000256" key="2">
    <source>
        <dbReference type="ARBA" id="ARBA00005042"/>
    </source>
</evidence>
<keyword evidence="8 17" id="KW-0812">Transmembrane</keyword>
<keyword evidence="11 17" id="KW-0472">Membrane</keyword>
<feature type="transmembrane region" description="Helical" evidence="17">
    <location>
        <begin position="162"/>
        <end position="183"/>
    </location>
</feature>
<dbReference type="EC" id="2.7.8.5" evidence="4 15"/>
<dbReference type="PANTHER" id="PTHR14269">
    <property type="entry name" value="CDP-DIACYLGLYCEROL--GLYCEROL-3-PHOSPHATE 3-PHOSPHATIDYLTRANSFERASE-RELATED"/>
    <property type="match status" value="1"/>
</dbReference>
<dbReference type="RefSeq" id="WP_136736130.1">
    <property type="nucleotide sequence ID" value="NZ_SWDB01000026.1"/>
</dbReference>
<evidence type="ECO:0000256" key="5">
    <source>
        <dbReference type="ARBA" id="ARBA00014944"/>
    </source>
</evidence>
<evidence type="ECO:0000256" key="11">
    <source>
        <dbReference type="ARBA" id="ARBA00023136"/>
    </source>
</evidence>
<dbReference type="GO" id="GO:0046474">
    <property type="term" value="P:glycerophospholipid biosynthetic process"/>
    <property type="evidence" value="ECO:0007669"/>
    <property type="project" value="TreeGrafter"/>
</dbReference>
<evidence type="ECO:0000313" key="19">
    <source>
        <dbReference type="Proteomes" id="UP000307999"/>
    </source>
</evidence>
<keyword evidence="12" id="KW-0594">Phospholipid biosynthesis</keyword>
<evidence type="ECO:0000256" key="15">
    <source>
        <dbReference type="NCBIfam" id="TIGR00560"/>
    </source>
</evidence>
<dbReference type="PANTHER" id="PTHR14269:SF62">
    <property type="entry name" value="CDP-DIACYLGLYCEROL--GLYCEROL-3-PHOSPHATE 3-PHOSPHATIDYLTRANSFERASE 1, CHLOROPLASTIC"/>
    <property type="match status" value="1"/>
</dbReference>
<proteinExistence type="inferred from homology"/>
<evidence type="ECO:0000256" key="7">
    <source>
        <dbReference type="ARBA" id="ARBA00022679"/>
    </source>
</evidence>
<dbReference type="Proteomes" id="UP000307999">
    <property type="component" value="Unassembled WGS sequence"/>
</dbReference>
<dbReference type="EMBL" id="SWDB01000026">
    <property type="protein sequence ID" value="TKB44750.1"/>
    <property type="molecule type" value="Genomic_DNA"/>
</dbReference>
<evidence type="ECO:0000256" key="16">
    <source>
        <dbReference type="RuleBase" id="RU003750"/>
    </source>
</evidence>
<feature type="transmembrane region" description="Helical" evidence="17">
    <location>
        <begin position="9"/>
        <end position="26"/>
    </location>
</feature>
<evidence type="ECO:0000256" key="3">
    <source>
        <dbReference type="ARBA" id="ARBA00010441"/>
    </source>
</evidence>
<keyword evidence="7 16" id="KW-0808">Transferase</keyword>
<evidence type="ECO:0000313" key="18">
    <source>
        <dbReference type="EMBL" id="TKB44750.1"/>
    </source>
</evidence>
<protein>
    <recommendedName>
        <fullName evidence="5 15">CDP-diacylglycerol--glycerol-3-phosphate 3-phosphatidyltransferase</fullName>
        <ecNumber evidence="4 15">2.7.8.5</ecNumber>
    </recommendedName>
</protein>
<comment type="pathway">
    <text evidence="2">Phospholipid metabolism; phosphatidylglycerol biosynthesis; phosphatidylglycerol from CDP-diacylglycerol: step 1/2.</text>
</comment>
<comment type="caution">
    <text evidence="18">The sequence shown here is derived from an EMBL/GenBank/DDBJ whole genome shotgun (WGS) entry which is preliminary data.</text>
</comment>
<keyword evidence="19" id="KW-1185">Reference proteome</keyword>
<comment type="similarity">
    <text evidence="3 16">Belongs to the CDP-alcohol phosphatidyltransferase class-I family.</text>
</comment>
<evidence type="ECO:0000256" key="1">
    <source>
        <dbReference type="ARBA" id="ARBA00004141"/>
    </source>
</evidence>